<dbReference type="InterPro" id="IPR027268">
    <property type="entry name" value="Peptidase_M4/M1_CTD_sf"/>
</dbReference>
<evidence type="ECO:0000313" key="26">
    <source>
        <dbReference type="Proteomes" id="UP000095300"/>
    </source>
</evidence>
<keyword evidence="7" id="KW-0812">Transmembrane</keyword>
<comment type="subcellular location">
    <subcellularLocation>
        <location evidence="2">Cell membrane</location>
        <topology evidence="2">Lipid-anchor</topology>
        <topology evidence="2">GPI-anchor</topology>
    </subcellularLocation>
    <subcellularLocation>
        <location evidence="1">Membrane</location>
        <topology evidence="1">Single-pass type II membrane protein</topology>
    </subcellularLocation>
</comment>
<evidence type="ECO:0000256" key="5">
    <source>
        <dbReference type="ARBA" id="ARBA00022622"/>
    </source>
</evidence>
<keyword evidence="16" id="KW-0325">Glycoprotein</keyword>
<proteinExistence type="inferred from homology"/>
<dbReference type="InterPro" id="IPR014782">
    <property type="entry name" value="Peptidase_M1_dom"/>
</dbReference>
<accession>A0A1I8PBU2</accession>
<evidence type="ECO:0000256" key="10">
    <source>
        <dbReference type="ARBA" id="ARBA00022801"/>
    </source>
</evidence>
<dbReference type="Gene3D" id="1.25.50.20">
    <property type="match status" value="1"/>
</dbReference>
<evidence type="ECO:0000313" key="25">
    <source>
        <dbReference type="EnsemblMetazoa" id="SCAU006620-PB"/>
    </source>
</evidence>
<evidence type="ECO:0000256" key="19">
    <source>
        <dbReference type="PIRSR" id="PIRSR634016-3"/>
    </source>
</evidence>
<keyword evidence="9" id="KW-0732">Signal</keyword>
<dbReference type="Proteomes" id="UP000095300">
    <property type="component" value="Unassembled WGS sequence"/>
</dbReference>
<dbReference type="InterPro" id="IPR034016">
    <property type="entry name" value="M1_APN-typ"/>
</dbReference>
<evidence type="ECO:0000256" key="18">
    <source>
        <dbReference type="PIRSR" id="PIRSR634016-1"/>
    </source>
</evidence>
<dbReference type="FunFam" id="2.60.40.1910:FF:000008">
    <property type="entry name" value="Aminopeptidase"/>
    <property type="match status" value="1"/>
</dbReference>
<keyword evidence="6 21" id="KW-0645">Protease</keyword>
<feature type="domain" description="Peptidase M1 membrane alanine aminopeptidase" evidence="22">
    <location>
        <begin position="268"/>
        <end position="490"/>
    </location>
</feature>
<evidence type="ECO:0000256" key="4">
    <source>
        <dbReference type="ARBA" id="ARBA00022475"/>
    </source>
</evidence>
<dbReference type="Gene3D" id="2.60.40.1730">
    <property type="entry name" value="tricorn interacting facor f3 domain"/>
    <property type="match status" value="1"/>
</dbReference>
<feature type="binding site" evidence="19">
    <location>
        <position position="363"/>
    </location>
    <ligand>
        <name>Zn(2+)</name>
        <dbReference type="ChEBI" id="CHEBI:29105"/>
        <note>catalytic</note>
    </ligand>
</feature>
<evidence type="ECO:0000256" key="6">
    <source>
        <dbReference type="ARBA" id="ARBA00022670"/>
    </source>
</evidence>
<keyword evidence="10 21" id="KW-0378">Hydrolase</keyword>
<dbReference type="InterPro" id="IPR001930">
    <property type="entry name" value="Peptidase_M1"/>
</dbReference>
<dbReference type="STRING" id="35570.A0A1I8PBU2"/>
<dbReference type="SUPFAM" id="SSF55486">
    <property type="entry name" value="Metalloproteases ('zincins'), catalytic domain"/>
    <property type="match status" value="1"/>
</dbReference>
<dbReference type="GO" id="GO:0043171">
    <property type="term" value="P:peptide catabolic process"/>
    <property type="evidence" value="ECO:0007669"/>
    <property type="project" value="TreeGrafter"/>
</dbReference>
<dbReference type="GO" id="GO:0005886">
    <property type="term" value="C:plasma membrane"/>
    <property type="evidence" value="ECO:0007669"/>
    <property type="project" value="UniProtKB-SubCell"/>
</dbReference>
<reference evidence="25" key="2">
    <citation type="submission" date="2020-05" db="UniProtKB">
        <authorList>
            <consortium name="EnsemblMetazoa"/>
        </authorList>
    </citation>
    <scope>IDENTIFICATION</scope>
    <source>
        <strain evidence="25">USDA</strain>
    </source>
</reference>
<dbReference type="GO" id="GO:0005737">
    <property type="term" value="C:cytoplasm"/>
    <property type="evidence" value="ECO:0007669"/>
    <property type="project" value="TreeGrafter"/>
</dbReference>
<evidence type="ECO:0000256" key="17">
    <source>
        <dbReference type="ARBA" id="ARBA00023288"/>
    </source>
</evidence>
<dbReference type="FunFam" id="1.10.390.10:FF:000016">
    <property type="entry name" value="Glutamyl aminopeptidase"/>
    <property type="match status" value="1"/>
</dbReference>
<keyword evidence="15" id="KW-0472">Membrane</keyword>
<dbReference type="PRINTS" id="PR00756">
    <property type="entry name" value="ALADIPTASE"/>
</dbReference>
<dbReference type="EC" id="3.4.11.-" evidence="21"/>
<dbReference type="GO" id="GO:0006508">
    <property type="term" value="P:proteolysis"/>
    <property type="evidence" value="ECO:0007669"/>
    <property type="project" value="UniProtKB-KW"/>
</dbReference>
<dbReference type="CDD" id="cd09601">
    <property type="entry name" value="M1_APN-Q_like"/>
    <property type="match status" value="1"/>
</dbReference>
<dbReference type="GO" id="GO:0042277">
    <property type="term" value="F:peptide binding"/>
    <property type="evidence" value="ECO:0007669"/>
    <property type="project" value="TreeGrafter"/>
</dbReference>
<evidence type="ECO:0000256" key="20">
    <source>
        <dbReference type="PIRSR" id="PIRSR634016-4"/>
    </source>
</evidence>
<dbReference type="EnsemblMetazoa" id="SCAU006620-RB">
    <property type="protein sequence ID" value="SCAU006620-PB"/>
    <property type="gene ID" value="SCAU006620"/>
</dbReference>
<dbReference type="GO" id="GO:0098552">
    <property type="term" value="C:side of membrane"/>
    <property type="evidence" value="ECO:0007669"/>
    <property type="project" value="UniProtKB-KW"/>
</dbReference>
<evidence type="ECO:0000256" key="8">
    <source>
        <dbReference type="ARBA" id="ARBA00022723"/>
    </source>
</evidence>
<evidence type="ECO:0000256" key="7">
    <source>
        <dbReference type="ARBA" id="ARBA00022692"/>
    </source>
</evidence>
<keyword evidence="12" id="KW-0735">Signal-anchor</keyword>
<feature type="active site" description="Proton acceptor" evidence="18">
    <location>
        <position position="341"/>
    </location>
</feature>
<evidence type="ECO:0000256" key="16">
    <source>
        <dbReference type="ARBA" id="ARBA00023180"/>
    </source>
</evidence>
<dbReference type="SUPFAM" id="SSF63737">
    <property type="entry name" value="Leukotriene A4 hydrolase N-terminal domain"/>
    <property type="match status" value="1"/>
</dbReference>
<keyword evidence="11 19" id="KW-0862">Zinc</keyword>
<keyword evidence="13" id="KW-1133">Transmembrane helix</keyword>
<dbReference type="Pfam" id="PF01433">
    <property type="entry name" value="Peptidase_M1"/>
    <property type="match status" value="1"/>
</dbReference>
<dbReference type="Gene3D" id="2.60.40.1910">
    <property type="match status" value="1"/>
</dbReference>
<dbReference type="PANTHER" id="PTHR11533:SF253">
    <property type="entry name" value="AMINOPEPTIDASE-RELATED"/>
    <property type="match status" value="1"/>
</dbReference>
<feature type="binding site" evidence="19">
    <location>
        <position position="344"/>
    </location>
    <ligand>
        <name>Zn(2+)</name>
        <dbReference type="ChEBI" id="CHEBI:29105"/>
        <note>catalytic</note>
    </ligand>
</feature>
<dbReference type="InterPro" id="IPR045357">
    <property type="entry name" value="Aminopeptidase_N-like_N"/>
</dbReference>
<evidence type="ECO:0000259" key="23">
    <source>
        <dbReference type="Pfam" id="PF11838"/>
    </source>
</evidence>
<dbReference type="VEuPathDB" id="VectorBase:SCAU006620"/>
<dbReference type="EnsemblMetazoa" id="SCAU006620-RA">
    <property type="protein sequence ID" value="SCAU006620-PA"/>
    <property type="gene ID" value="SCAU006620"/>
</dbReference>
<evidence type="ECO:0000259" key="22">
    <source>
        <dbReference type="Pfam" id="PF01433"/>
    </source>
</evidence>
<feature type="domain" description="ERAP1-like C-terminal" evidence="23">
    <location>
        <begin position="578"/>
        <end position="870"/>
    </location>
</feature>
<evidence type="ECO:0000256" key="11">
    <source>
        <dbReference type="ARBA" id="ARBA00022833"/>
    </source>
</evidence>
<evidence type="ECO:0000256" key="3">
    <source>
        <dbReference type="ARBA" id="ARBA00010136"/>
    </source>
</evidence>
<keyword evidence="26" id="KW-1185">Reference proteome</keyword>
<dbReference type="FunFam" id="2.60.40.1730:FF:000012">
    <property type="entry name" value="Aminopeptidase N"/>
    <property type="match status" value="1"/>
</dbReference>
<evidence type="ECO:0000259" key="24">
    <source>
        <dbReference type="Pfam" id="PF17900"/>
    </source>
</evidence>
<evidence type="ECO:0000256" key="2">
    <source>
        <dbReference type="ARBA" id="ARBA00004609"/>
    </source>
</evidence>
<feature type="binding site" evidence="19">
    <location>
        <position position="340"/>
    </location>
    <ligand>
        <name>Zn(2+)</name>
        <dbReference type="ChEBI" id="CHEBI:29105"/>
        <note>catalytic</note>
    </ligand>
</feature>
<dbReference type="Pfam" id="PF11838">
    <property type="entry name" value="ERAP1_C"/>
    <property type="match status" value="1"/>
</dbReference>
<evidence type="ECO:0000256" key="9">
    <source>
        <dbReference type="ARBA" id="ARBA00022729"/>
    </source>
</evidence>
<dbReference type="Pfam" id="PF17900">
    <property type="entry name" value="Peptidase_M1_N"/>
    <property type="match status" value="1"/>
</dbReference>
<sequence length="925" mass="108510">MANLSRESAILFVLAYIFLQVVYTNSYSHFRLPTSIQPEHYHLKVITHMDNTATFRYEGQISMRFRVLEATNNITMHALNLNIDNTSLVLSKVKDREFHMCLEDIDILPEFDYFIMILCQTLIKDEIYRVQMKFSSFLNTKSNGYYRSSYKDAATNETRWLSVTKFEPAFARAAFPCLDEPQYKARFTIWLGHHRSRTALSNMPREKQKPLEDVHDYVWSIFEESVPMSTYLVAYSVNDFVYKASSIEMYKLVLRTWSRQDSINKSGYVVEMAPRILKYYEDVLGIPYPLPKMDQIALPDFNKGGMENWGLVTYAEKVLYYDPNTRSPLDKLHTVRLMAHEFAHQWFGNLVTMKWWSDLWLNEGFATYIASLCVEYIHPEFQAYITDSFFSLVSSFDKDVALNSRPLSQEVFRTSEIRNRFDTISYRKGSAVLRMVHMILGNDAFFEGVYDYLEKHKYSNANQDDLWYAFSKTANKCNNPLDMKTVMDSWSLQSGFPLVKVNRNYQTGTIEITQHRFVQHNIFIPDDEIRKCWWIPLTYTTAGEKNFRTTKPRYWLQCNETQVGVPVIFDNVAKSNEWIIFNIQASAVYKVMYDIHNWRLLSEALKREPLENFPILNRGQIVNDAISLAWNGYHGYDIAFDILEYLFKEREYLPWALAMRGLANVCNFLKAFPIQYESFKSFIRHIIAPVFKHLNGFSTLNLANLLPFQYRLKSIVIQWACRVDLKDCIKASKNYFQRWALSQGLEYDEIFLKDLRDTVYCTAIRHGTINDWNSLWQRYLETRDSLFLEALACSRNETLIEDFISLIFSPEKQISNRETIHAFNAIVNSEVGLPLAWKYFFANFPRLCKDFEISHLAAELTLSINSLNDLGDLMAFANPGEECCEFPLKITNSSMENIHFRIDWIKRNLDIIEAYLRNRLSTSRA</sequence>
<dbReference type="PANTHER" id="PTHR11533">
    <property type="entry name" value="PROTEASE M1 ZINC METALLOPROTEASE"/>
    <property type="match status" value="1"/>
</dbReference>
<dbReference type="AlphaFoldDB" id="A0A1I8PBU2"/>
<evidence type="ECO:0000256" key="13">
    <source>
        <dbReference type="ARBA" id="ARBA00022989"/>
    </source>
</evidence>
<feature type="domain" description="Aminopeptidase N-like N-terminal" evidence="24">
    <location>
        <begin position="37"/>
        <end position="232"/>
    </location>
</feature>
<evidence type="ECO:0000256" key="1">
    <source>
        <dbReference type="ARBA" id="ARBA00004606"/>
    </source>
</evidence>
<keyword evidence="17" id="KW-0449">Lipoprotein</keyword>
<gene>
    <name evidence="25" type="primary">106092144</name>
</gene>
<dbReference type="InterPro" id="IPR024571">
    <property type="entry name" value="ERAP1-like_C_dom"/>
</dbReference>
<evidence type="ECO:0000256" key="15">
    <source>
        <dbReference type="ARBA" id="ARBA00023136"/>
    </source>
</evidence>
<keyword evidence="5" id="KW-0336">GPI-anchor</keyword>
<comment type="similarity">
    <text evidence="3 21">Belongs to the peptidase M1 family.</text>
</comment>
<dbReference type="GO" id="GO:0008270">
    <property type="term" value="F:zinc ion binding"/>
    <property type="evidence" value="ECO:0007669"/>
    <property type="project" value="UniProtKB-UniRule"/>
</dbReference>
<organism evidence="25 26">
    <name type="scientific">Stomoxys calcitrans</name>
    <name type="common">Stable fly</name>
    <name type="synonym">Conops calcitrans</name>
    <dbReference type="NCBI Taxonomy" id="35570"/>
    <lineage>
        <taxon>Eukaryota</taxon>
        <taxon>Metazoa</taxon>
        <taxon>Ecdysozoa</taxon>
        <taxon>Arthropoda</taxon>
        <taxon>Hexapoda</taxon>
        <taxon>Insecta</taxon>
        <taxon>Pterygota</taxon>
        <taxon>Neoptera</taxon>
        <taxon>Endopterygota</taxon>
        <taxon>Diptera</taxon>
        <taxon>Brachycera</taxon>
        <taxon>Muscomorpha</taxon>
        <taxon>Muscoidea</taxon>
        <taxon>Muscidae</taxon>
        <taxon>Stomoxys</taxon>
    </lineage>
</organism>
<dbReference type="InterPro" id="IPR050344">
    <property type="entry name" value="Peptidase_M1_aminopeptidases"/>
</dbReference>
<evidence type="ECO:0000256" key="21">
    <source>
        <dbReference type="RuleBase" id="RU364040"/>
    </source>
</evidence>
<dbReference type="GO" id="GO:0070006">
    <property type="term" value="F:metalloaminopeptidase activity"/>
    <property type="evidence" value="ECO:0007669"/>
    <property type="project" value="TreeGrafter"/>
</dbReference>
<dbReference type="OrthoDB" id="510539at2759"/>
<dbReference type="Gene3D" id="1.10.390.10">
    <property type="entry name" value="Neutral Protease Domain 2"/>
    <property type="match status" value="1"/>
</dbReference>
<comment type="cofactor">
    <cofactor evidence="19 21">
        <name>Zn(2+)</name>
        <dbReference type="ChEBI" id="CHEBI:29105"/>
    </cofactor>
    <text evidence="19 21">Binds 1 zinc ion per subunit.</text>
</comment>
<dbReference type="KEGG" id="scac:106092144"/>
<feature type="site" description="Transition state stabilizer" evidence="20">
    <location>
        <position position="426"/>
    </location>
</feature>
<keyword evidence="4" id="KW-1003">Cell membrane</keyword>
<evidence type="ECO:0000256" key="12">
    <source>
        <dbReference type="ARBA" id="ARBA00022968"/>
    </source>
</evidence>
<evidence type="ECO:0000256" key="14">
    <source>
        <dbReference type="ARBA" id="ARBA00023049"/>
    </source>
</evidence>
<keyword evidence="14 21" id="KW-0482">Metalloprotease</keyword>
<keyword evidence="8 19" id="KW-0479">Metal-binding</keyword>
<protein>
    <recommendedName>
        <fullName evidence="21">Aminopeptidase</fullName>
        <ecNumber evidence="21">3.4.11.-</ecNumber>
    </recommendedName>
</protein>
<reference evidence="26" key="1">
    <citation type="submission" date="2015-05" db="EMBL/GenBank/DDBJ databases">
        <authorList>
            <person name="Wilson R.K."/>
            <person name="Warren W.C."/>
            <person name="Olafson P."/>
        </authorList>
    </citation>
    <scope>NUCLEOTIDE SEQUENCE [LARGE SCALE GENOMIC DNA]</scope>
    <source>
        <strain evidence="26">USDA</strain>
    </source>
</reference>
<keyword evidence="21" id="KW-0031">Aminopeptidase</keyword>
<dbReference type="InterPro" id="IPR042097">
    <property type="entry name" value="Aminopeptidase_N-like_N_sf"/>
</dbReference>
<dbReference type="GO" id="GO:0005615">
    <property type="term" value="C:extracellular space"/>
    <property type="evidence" value="ECO:0007669"/>
    <property type="project" value="TreeGrafter"/>
</dbReference>
<name>A0A1I8PBU2_STOCA</name>